<evidence type="ECO:0000313" key="2">
    <source>
        <dbReference type="EMBL" id="EJT79423.1"/>
    </source>
</evidence>
<reference evidence="2" key="2">
    <citation type="submission" date="2010-07" db="EMBL/GenBank/DDBJ databases">
        <authorList>
            <consortium name="The Broad Institute Genome Sequencing Platform"/>
            <consortium name="Broad Institute Genome Sequencing Center for Infectious Disease"/>
            <person name="Ma L.-J."/>
            <person name="Dead R."/>
            <person name="Young S."/>
            <person name="Zeng Q."/>
            <person name="Koehrsen M."/>
            <person name="Alvarado L."/>
            <person name="Berlin A."/>
            <person name="Chapman S.B."/>
            <person name="Chen Z."/>
            <person name="Freedman E."/>
            <person name="Gellesch M."/>
            <person name="Goldberg J."/>
            <person name="Griggs A."/>
            <person name="Gujja S."/>
            <person name="Heilman E.R."/>
            <person name="Heiman D."/>
            <person name="Hepburn T."/>
            <person name="Howarth C."/>
            <person name="Jen D."/>
            <person name="Larson L."/>
            <person name="Mehta T."/>
            <person name="Neiman D."/>
            <person name="Pearson M."/>
            <person name="Roberts A."/>
            <person name="Saif S."/>
            <person name="Shea T."/>
            <person name="Shenoy N."/>
            <person name="Sisk P."/>
            <person name="Stolte C."/>
            <person name="Sykes S."/>
            <person name="Walk T."/>
            <person name="White J."/>
            <person name="Yandava C."/>
            <person name="Haas B."/>
            <person name="Nusbaum C."/>
            <person name="Birren B."/>
        </authorList>
    </citation>
    <scope>NUCLEOTIDE SEQUENCE</scope>
    <source>
        <strain evidence="2">R3-111a-1</strain>
    </source>
</reference>
<protein>
    <submittedName>
        <fullName evidence="2 3">Uncharacterized protein</fullName>
    </submittedName>
</protein>
<dbReference type="VEuPathDB" id="FungiDB:GGTG_04507"/>
<sequence>MLYFFCSPRLGARGGTAASLPPFLPRSPWRLPKLRAPAPPNSSTLRARSNIDLFISDPSAHSMPSSEGPVHSAGTTRPAAGCIMSQSPNPATPPPPCLPACLPACLLVHLPITVTALLARSQHQHQQQGTPAQQQRARRPCAGLGRQRPARPAAAAAAAGPGAAVAARGSAAAIPGLGEASADNLRVQS</sequence>
<feature type="region of interest" description="Disordered" evidence="1">
    <location>
        <begin position="123"/>
        <end position="189"/>
    </location>
</feature>
<dbReference type="EnsemblFungi" id="EJT79423">
    <property type="protein sequence ID" value="EJT79423"/>
    <property type="gene ID" value="GGTG_04507"/>
</dbReference>
<gene>
    <name evidence="3" type="primary">20344965</name>
    <name evidence="2" type="ORF">GGTG_04507</name>
</gene>
<reference evidence="3" key="4">
    <citation type="journal article" date="2015" name="G3 (Bethesda)">
        <title>Genome sequences of three phytopathogenic species of the Magnaporthaceae family of fungi.</title>
        <authorList>
            <person name="Okagaki L.H."/>
            <person name="Nunes C.C."/>
            <person name="Sailsbery J."/>
            <person name="Clay B."/>
            <person name="Brown D."/>
            <person name="John T."/>
            <person name="Oh Y."/>
            <person name="Young N."/>
            <person name="Fitzgerald M."/>
            <person name="Haas B.J."/>
            <person name="Zeng Q."/>
            <person name="Young S."/>
            <person name="Adiconis X."/>
            <person name="Fan L."/>
            <person name="Levin J.Z."/>
            <person name="Mitchell T.K."/>
            <person name="Okubara P.A."/>
            <person name="Farman M.L."/>
            <person name="Kohn L.M."/>
            <person name="Birren B."/>
            <person name="Ma L.-J."/>
            <person name="Dean R.A."/>
        </authorList>
    </citation>
    <scope>NUCLEOTIDE SEQUENCE</scope>
    <source>
        <strain evidence="3">R3-111a-1</strain>
    </source>
</reference>
<dbReference type="EMBL" id="GL385396">
    <property type="protein sequence ID" value="EJT79423.1"/>
    <property type="molecule type" value="Genomic_DNA"/>
</dbReference>
<evidence type="ECO:0000313" key="3">
    <source>
        <dbReference type="EnsemblFungi" id="EJT79423"/>
    </source>
</evidence>
<dbReference type="RefSeq" id="XP_009220568.1">
    <property type="nucleotide sequence ID" value="XM_009222304.1"/>
</dbReference>
<dbReference type="HOGENOM" id="CLU_1434524_0_0_1"/>
<feature type="compositionally biased region" description="Low complexity" evidence="1">
    <location>
        <begin position="123"/>
        <end position="176"/>
    </location>
</feature>
<keyword evidence="4" id="KW-1185">Reference proteome</keyword>
<reference evidence="2" key="3">
    <citation type="submission" date="2010-09" db="EMBL/GenBank/DDBJ databases">
        <title>Annotation of Gaeumannomyces graminis var. tritici R3-111a-1.</title>
        <authorList>
            <consortium name="The Broad Institute Genome Sequencing Platform"/>
            <person name="Ma L.-J."/>
            <person name="Dead R."/>
            <person name="Young S.K."/>
            <person name="Zeng Q."/>
            <person name="Gargeya S."/>
            <person name="Fitzgerald M."/>
            <person name="Haas B."/>
            <person name="Abouelleil A."/>
            <person name="Alvarado L."/>
            <person name="Arachchi H.M."/>
            <person name="Berlin A."/>
            <person name="Brown A."/>
            <person name="Chapman S.B."/>
            <person name="Chen Z."/>
            <person name="Dunbar C."/>
            <person name="Freedman E."/>
            <person name="Gearin G."/>
            <person name="Gellesch M."/>
            <person name="Goldberg J."/>
            <person name="Griggs A."/>
            <person name="Gujja S."/>
            <person name="Heiman D."/>
            <person name="Howarth C."/>
            <person name="Larson L."/>
            <person name="Lui A."/>
            <person name="MacDonald P.J.P."/>
            <person name="Mehta T."/>
            <person name="Montmayeur A."/>
            <person name="Murphy C."/>
            <person name="Neiman D."/>
            <person name="Pearson M."/>
            <person name="Priest M."/>
            <person name="Roberts A."/>
            <person name="Saif S."/>
            <person name="Shea T."/>
            <person name="Shenoy N."/>
            <person name="Sisk P."/>
            <person name="Stolte C."/>
            <person name="Sykes S."/>
            <person name="Yandava C."/>
            <person name="Wortman J."/>
            <person name="Nusbaum C."/>
            <person name="Birren B."/>
        </authorList>
    </citation>
    <scope>NUCLEOTIDE SEQUENCE</scope>
    <source>
        <strain evidence="2">R3-111a-1</strain>
    </source>
</reference>
<proteinExistence type="predicted"/>
<feature type="region of interest" description="Disordered" evidence="1">
    <location>
        <begin position="59"/>
        <end position="89"/>
    </location>
</feature>
<reference evidence="4" key="1">
    <citation type="submission" date="2010-07" db="EMBL/GenBank/DDBJ databases">
        <title>The genome sequence of Gaeumannomyces graminis var. tritici strain R3-111a-1.</title>
        <authorList>
            <consortium name="The Broad Institute Genome Sequencing Platform"/>
            <person name="Ma L.-J."/>
            <person name="Dead R."/>
            <person name="Young S."/>
            <person name="Zeng Q."/>
            <person name="Koehrsen M."/>
            <person name="Alvarado L."/>
            <person name="Berlin A."/>
            <person name="Chapman S.B."/>
            <person name="Chen Z."/>
            <person name="Freedman E."/>
            <person name="Gellesch M."/>
            <person name="Goldberg J."/>
            <person name="Griggs A."/>
            <person name="Gujja S."/>
            <person name="Heilman E.R."/>
            <person name="Heiman D."/>
            <person name="Hepburn T."/>
            <person name="Howarth C."/>
            <person name="Jen D."/>
            <person name="Larson L."/>
            <person name="Mehta T."/>
            <person name="Neiman D."/>
            <person name="Pearson M."/>
            <person name="Roberts A."/>
            <person name="Saif S."/>
            <person name="Shea T."/>
            <person name="Shenoy N."/>
            <person name="Sisk P."/>
            <person name="Stolte C."/>
            <person name="Sykes S."/>
            <person name="Walk T."/>
            <person name="White J."/>
            <person name="Yandava C."/>
            <person name="Haas B."/>
            <person name="Nusbaum C."/>
            <person name="Birren B."/>
        </authorList>
    </citation>
    <scope>NUCLEOTIDE SEQUENCE [LARGE SCALE GENOMIC DNA]</scope>
    <source>
        <strain evidence="4">R3-111a-1</strain>
    </source>
</reference>
<dbReference type="Proteomes" id="UP000006039">
    <property type="component" value="Unassembled WGS sequence"/>
</dbReference>
<organism evidence="2">
    <name type="scientific">Gaeumannomyces tritici (strain R3-111a-1)</name>
    <name type="common">Wheat and barley take-all root rot fungus</name>
    <name type="synonym">Gaeumannomyces graminis var. tritici</name>
    <dbReference type="NCBI Taxonomy" id="644352"/>
    <lineage>
        <taxon>Eukaryota</taxon>
        <taxon>Fungi</taxon>
        <taxon>Dikarya</taxon>
        <taxon>Ascomycota</taxon>
        <taxon>Pezizomycotina</taxon>
        <taxon>Sordariomycetes</taxon>
        <taxon>Sordariomycetidae</taxon>
        <taxon>Magnaporthales</taxon>
        <taxon>Magnaporthaceae</taxon>
        <taxon>Gaeumannomyces</taxon>
    </lineage>
</organism>
<accession>J3NTA8</accession>
<name>J3NTA8_GAET3</name>
<reference evidence="3" key="5">
    <citation type="submission" date="2018-04" db="UniProtKB">
        <authorList>
            <consortium name="EnsemblFungi"/>
        </authorList>
    </citation>
    <scope>IDENTIFICATION</scope>
    <source>
        <strain evidence="3">R3-111a-1</strain>
    </source>
</reference>
<dbReference type="AlphaFoldDB" id="J3NTA8"/>
<evidence type="ECO:0000313" key="4">
    <source>
        <dbReference type="Proteomes" id="UP000006039"/>
    </source>
</evidence>
<evidence type="ECO:0000256" key="1">
    <source>
        <dbReference type="SAM" id="MobiDB-lite"/>
    </source>
</evidence>
<dbReference type="GeneID" id="20344965"/>